<reference evidence="1" key="1">
    <citation type="submission" date="2018-05" db="EMBL/GenBank/DDBJ databases">
        <authorList>
            <person name="Lanie J.A."/>
            <person name="Ng W.-L."/>
            <person name="Kazmierczak K.M."/>
            <person name="Andrzejewski T.M."/>
            <person name="Davidsen T.M."/>
            <person name="Wayne K.J."/>
            <person name="Tettelin H."/>
            <person name="Glass J.I."/>
            <person name="Rusch D."/>
            <person name="Podicherti R."/>
            <person name="Tsui H.-C.T."/>
            <person name="Winkler M.E."/>
        </authorList>
    </citation>
    <scope>NUCLEOTIDE SEQUENCE</scope>
</reference>
<protein>
    <submittedName>
        <fullName evidence="1">Uncharacterized protein</fullName>
    </submittedName>
</protein>
<gene>
    <name evidence="1" type="ORF">METZ01_LOCUS120142</name>
</gene>
<feature type="non-terminal residue" evidence="1">
    <location>
        <position position="233"/>
    </location>
</feature>
<accession>A0A381XRD3</accession>
<dbReference type="AlphaFoldDB" id="A0A381XRD3"/>
<dbReference type="EMBL" id="UINC01016093">
    <property type="protein sequence ID" value="SVA67288.1"/>
    <property type="molecule type" value="Genomic_DNA"/>
</dbReference>
<name>A0A381XRD3_9ZZZZ</name>
<organism evidence="1">
    <name type="scientific">marine metagenome</name>
    <dbReference type="NCBI Taxonomy" id="408172"/>
    <lineage>
        <taxon>unclassified sequences</taxon>
        <taxon>metagenomes</taxon>
        <taxon>ecological metagenomes</taxon>
    </lineage>
</organism>
<sequence length="233" mass="23484">MASNPRIIFGVSSSQMYKDASTNDIVLYNGLGVTAAAVMNIGVNKNVGIGKVSSSTHKLDVLGSMGISGSIIPALTSTFDLGSDALRFNDLYLDGDSIYIGDSVINDVSGELTVAAGLTVNALTVTNDSDLNGALDVAGAANYQSTLTVAGISKLDGALDVNNTSDFSGAMNLQAGLTVGGAIDANGTSDFAGDMNLQAKLTVAGVTKLDAALDVNSTSDFSGAMNLQAGLTV</sequence>
<proteinExistence type="predicted"/>
<evidence type="ECO:0000313" key="1">
    <source>
        <dbReference type="EMBL" id="SVA67288.1"/>
    </source>
</evidence>